<evidence type="ECO:0000313" key="3">
    <source>
        <dbReference type="Proteomes" id="UP001174136"/>
    </source>
</evidence>
<dbReference type="Pfam" id="PF03732">
    <property type="entry name" value="Retrotrans_gag"/>
    <property type="match status" value="1"/>
</dbReference>
<keyword evidence="3" id="KW-1185">Reference proteome</keyword>
<gene>
    <name evidence="2" type="ORF">N1851_015401</name>
</gene>
<proteinExistence type="predicted"/>
<name>A0AA47MTB2_MERPO</name>
<comment type="caution">
    <text evidence="2">The sequence shown here is derived from an EMBL/GenBank/DDBJ whole genome shotgun (WGS) entry which is preliminary data.</text>
</comment>
<evidence type="ECO:0000259" key="1">
    <source>
        <dbReference type="Pfam" id="PF03732"/>
    </source>
</evidence>
<dbReference type="InterPro" id="IPR005162">
    <property type="entry name" value="Retrotrans_gag_dom"/>
</dbReference>
<dbReference type="EMBL" id="JAOPHQ010002844">
    <property type="protein sequence ID" value="KAK0145682.1"/>
    <property type="molecule type" value="Genomic_DNA"/>
</dbReference>
<dbReference type="PANTHER" id="PTHR33198:SF20">
    <property type="entry name" value="RETROTRANSPOSON GAG DOMAIN-CONTAINING PROTEIN"/>
    <property type="match status" value="1"/>
</dbReference>
<protein>
    <recommendedName>
        <fullName evidence="1">Retrotransposon gag domain-containing protein</fullName>
    </recommendedName>
</protein>
<dbReference type="AlphaFoldDB" id="A0AA47MTB2"/>
<reference evidence="2" key="1">
    <citation type="journal article" date="2023" name="Front. Mar. Sci.">
        <title>A new Merluccius polli reference genome to investigate the effects of global change in West African waters.</title>
        <authorList>
            <person name="Mateo J.L."/>
            <person name="Blanco-Fernandez C."/>
            <person name="Garcia-Vazquez E."/>
            <person name="Machado-Schiaffino G."/>
        </authorList>
    </citation>
    <scope>NUCLEOTIDE SEQUENCE</scope>
    <source>
        <strain evidence="2">C29</strain>
        <tissue evidence="2">Fin</tissue>
    </source>
</reference>
<accession>A0AA47MTB2</accession>
<evidence type="ECO:0000313" key="2">
    <source>
        <dbReference type="EMBL" id="KAK0145682.1"/>
    </source>
</evidence>
<sequence length="165" mass="19197">MAKFTPPEQFDFSKPEAWPDWKGRFGRYRVASRLTEDDETVQVNALIYSMGAEAEHIFKSFTFNNATDGDKYNIVMAKFDEHFIPKRNVIYERAKFHSSSQLPGESVEAFVRQLYELAENCDFGAQKDEQKRDRIVIGIRDKQVSQKLQMKSICPFSWSHIQVTS</sequence>
<dbReference type="Proteomes" id="UP001174136">
    <property type="component" value="Unassembled WGS sequence"/>
</dbReference>
<dbReference type="PANTHER" id="PTHR33198">
    <property type="entry name" value="ANK_REP_REGION DOMAIN-CONTAINING PROTEIN-RELATED"/>
    <property type="match status" value="1"/>
</dbReference>
<organism evidence="2 3">
    <name type="scientific">Merluccius polli</name>
    <name type="common">Benguela hake</name>
    <name type="synonym">Merluccius cadenati</name>
    <dbReference type="NCBI Taxonomy" id="89951"/>
    <lineage>
        <taxon>Eukaryota</taxon>
        <taxon>Metazoa</taxon>
        <taxon>Chordata</taxon>
        <taxon>Craniata</taxon>
        <taxon>Vertebrata</taxon>
        <taxon>Euteleostomi</taxon>
        <taxon>Actinopterygii</taxon>
        <taxon>Neopterygii</taxon>
        <taxon>Teleostei</taxon>
        <taxon>Neoteleostei</taxon>
        <taxon>Acanthomorphata</taxon>
        <taxon>Zeiogadaria</taxon>
        <taxon>Gadariae</taxon>
        <taxon>Gadiformes</taxon>
        <taxon>Gadoidei</taxon>
        <taxon>Merlucciidae</taxon>
        <taxon>Merluccius</taxon>
    </lineage>
</organism>
<feature type="domain" description="Retrotransposon gag" evidence="1">
    <location>
        <begin position="52"/>
        <end position="140"/>
    </location>
</feature>